<organism evidence="5 6">
    <name type="scientific">Jeotgalibacillus soli</name>
    <dbReference type="NCBI Taxonomy" id="889306"/>
    <lineage>
        <taxon>Bacteria</taxon>
        <taxon>Bacillati</taxon>
        <taxon>Bacillota</taxon>
        <taxon>Bacilli</taxon>
        <taxon>Bacillales</taxon>
        <taxon>Caryophanaceae</taxon>
        <taxon>Jeotgalibacillus</taxon>
    </lineage>
</organism>
<proteinExistence type="inferred from homology"/>
<reference evidence="5 6" key="1">
    <citation type="submission" date="2015-01" db="EMBL/GenBank/DDBJ databases">
        <title>Genome sequencing of Jeotgalibacillus soli.</title>
        <authorList>
            <person name="Goh K.M."/>
            <person name="Chan K.-G."/>
            <person name="Yaakop A.S."/>
            <person name="Ee R."/>
            <person name="Gan H.M."/>
            <person name="Chan C.S."/>
        </authorList>
    </citation>
    <scope>NUCLEOTIDE SEQUENCE [LARGE SCALE GENOMIC DNA]</scope>
    <source>
        <strain evidence="5 6">P9</strain>
    </source>
</reference>
<dbReference type="STRING" id="889306.KP78_22190"/>
<accession>A0A0C2R6J1</accession>
<keyword evidence="3 4" id="KW-0486">Methionine biosynthesis</keyword>
<dbReference type="InterPro" id="IPR023214">
    <property type="entry name" value="HAD_sf"/>
</dbReference>
<comment type="similarity">
    <text evidence="4">Belongs to the HAD-like hydrolase superfamily. MtnX family.</text>
</comment>
<evidence type="ECO:0000313" key="6">
    <source>
        <dbReference type="Proteomes" id="UP000031938"/>
    </source>
</evidence>
<keyword evidence="1 4" id="KW-0028">Amino-acid biosynthesis</keyword>
<evidence type="ECO:0000313" key="5">
    <source>
        <dbReference type="EMBL" id="KIL45870.1"/>
    </source>
</evidence>
<dbReference type="PATRIC" id="fig|889306.3.peg.2232"/>
<comment type="caution">
    <text evidence="5">The sequence shown here is derived from an EMBL/GenBank/DDBJ whole genome shotgun (WGS) entry which is preliminary data.</text>
</comment>
<protein>
    <recommendedName>
        <fullName evidence="4">2-hydroxy-3-keto-5-methylthiopentenyl-1-phosphate phosphatase</fullName>
        <shortName evidence="4">HK-MTPenyl-1-P phosphatase</shortName>
        <ecNumber evidence="4">3.1.3.87</ecNumber>
    </recommendedName>
</protein>
<dbReference type="GO" id="GO:0043716">
    <property type="term" value="F:2-hydroxy-3-keto-5-methylthiopentenyl-1-phosphate phosphatase activity"/>
    <property type="evidence" value="ECO:0007669"/>
    <property type="project" value="UniProtKB-UniRule"/>
</dbReference>
<name>A0A0C2R6J1_9BACL</name>
<dbReference type="InterPro" id="IPR036412">
    <property type="entry name" value="HAD-like_sf"/>
</dbReference>
<comment type="function">
    <text evidence="4">Dephosphorylates 2-hydroxy-3-keto-5-methylthiopentenyl-1-phosphate (HK-MTPenyl-1-P) yielding 1,2-dihydroxy-3-keto-5-methylthiopentene (DHK-MTPene).</text>
</comment>
<dbReference type="EMBL" id="JXRP01000017">
    <property type="protein sequence ID" value="KIL45870.1"/>
    <property type="molecule type" value="Genomic_DNA"/>
</dbReference>
<dbReference type="PANTHER" id="PTHR28181">
    <property type="entry name" value="UPF0655 PROTEIN YCR015C"/>
    <property type="match status" value="1"/>
</dbReference>
<dbReference type="Gene3D" id="3.40.50.1000">
    <property type="entry name" value="HAD superfamily/HAD-like"/>
    <property type="match status" value="1"/>
</dbReference>
<evidence type="ECO:0000256" key="4">
    <source>
        <dbReference type="HAMAP-Rule" id="MF_01680"/>
    </source>
</evidence>
<dbReference type="EC" id="3.1.3.87" evidence="4"/>
<dbReference type="CDD" id="cd07524">
    <property type="entry name" value="HAD_Pase"/>
    <property type="match status" value="1"/>
</dbReference>
<dbReference type="Proteomes" id="UP000031938">
    <property type="component" value="Unassembled WGS sequence"/>
</dbReference>
<dbReference type="Pfam" id="PF12710">
    <property type="entry name" value="HAD"/>
    <property type="match status" value="1"/>
</dbReference>
<dbReference type="InterPro" id="IPR017718">
    <property type="entry name" value="HAD-SF_hydro_IB_MtnX"/>
</dbReference>
<dbReference type="SUPFAM" id="SSF56784">
    <property type="entry name" value="HAD-like"/>
    <property type="match status" value="1"/>
</dbReference>
<dbReference type="OrthoDB" id="9804940at2"/>
<dbReference type="UniPathway" id="UPA00904">
    <property type="reaction ID" value="UER00877"/>
</dbReference>
<evidence type="ECO:0000256" key="3">
    <source>
        <dbReference type="ARBA" id="ARBA00023167"/>
    </source>
</evidence>
<dbReference type="AlphaFoldDB" id="A0A0C2R6J1"/>
<keyword evidence="6" id="KW-1185">Reference proteome</keyword>
<dbReference type="NCBIfam" id="TIGR01489">
    <property type="entry name" value="DKMTPPase-SF"/>
    <property type="match status" value="1"/>
</dbReference>
<dbReference type="InterPro" id="IPR050849">
    <property type="entry name" value="HAD-like_hydrolase_phosphatase"/>
</dbReference>
<dbReference type="InterPro" id="IPR006384">
    <property type="entry name" value="HAD_hydro_PyrdxlP_Pase-like"/>
</dbReference>
<evidence type="ECO:0000256" key="1">
    <source>
        <dbReference type="ARBA" id="ARBA00022605"/>
    </source>
</evidence>
<keyword evidence="2 4" id="KW-0378">Hydrolase</keyword>
<dbReference type="PANTHER" id="PTHR28181:SF2">
    <property type="entry name" value="PHOSPHORIC MONOESTER HYDROLASE"/>
    <property type="match status" value="1"/>
</dbReference>
<evidence type="ECO:0000256" key="2">
    <source>
        <dbReference type="ARBA" id="ARBA00022801"/>
    </source>
</evidence>
<comment type="pathway">
    <text evidence="4">Amino-acid biosynthesis; L-methionine biosynthesis via salvage pathway; L-methionine from S-methyl-5-thio-alpha-D-ribose 1-phosphate: step 4/6.</text>
</comment>
<gene>
    <name evidence="4" type="primary">mtnX</name>
    <name evidence="5" type="ORF">KP78_22190</name>
</gene>
<dbReference type="NCBIfam" id="NF007103">
    <property type="entry name" value="PRK09552.1"/>
    <property type="match status" value="1"/>
</dbReference>
<sequence length="221" mass="25333">MSRLVIYCDFDGTITESDNIIAIMKKFAPPEWVTIKDQILSQEISIQEGVSLLFQLIPSTRKQEMIDFLLTQGVIREGFSDFVKWTKEQEIPFYVVSGGMDFFIDELLKPYGPFDGVYCNKAHFDEEYVQISWPHSCDENCDSKECGCCKPSIMRDIGSKNDFSIVIGDSVTDLRAAREADFVLARDYLKDVCEKENIPFSAFTTFHECRALIEQKWGVKP</sequence>
<comment type="catalytic activity">
    <reaction evidence="4">
        <text>2-hydroxy-5-methylsulfanyl-3-oxopent-1-enyl phosphate + H2O = 1,2-dihydroxy-5-(methylsulfanyl)pent-1-en-3-one + phosphate</text>
        <dbReference type="Rhea" id="RHEA:14481"/>
        <dbReference type="ChEBI" id="CHEBI:15377"/>
        <dbReference type="ChEBI" id="CHEBI:43474"/>
        <dbReference type="ChEBI" id="CHEBI:49252"/>
        <dbReference type="ChEBI" id="CHEBI:59505"/>
        <dbReference type="EC" id="3.1.3.87"/>
    </reaction>
</comment>
<dbReference type="Gene3D" id="3.90.1470.20">
    <property type="match status" value="1"/>
</dbReference>
<dbReference type="HAMAP" id="MF_01680">
    <property type="entry name" value="Salvage_MtnX"/>
    <property type="match status" value="1"/>
</dbReference>
<dbReference type="NCBIfam" id="TIGR01488">
    <property type="entry name" value="HAD-SF-IB"/>
    <property type="match status" value="1"/>
</dbReference>
<dbReference type="GO" id="GO:0019509">
    <property type="term" value="P:L-methionine salvage from methylthioadenosine"/>
    <property type="evidence" value="ECO:0007669"/>
    <property type="project" value="UniProtKB-UniRule"/>
</dbReference>
<dbReference type="RefSeq" id="WP_041088660.1">
    <property type="nucleotide sequence ID" value="NZ_JXRP01000017.1"/>
</dbReference>